<reference evidence="1" key="1">
    <citation type="journal article" date="2014" name="Front. Microbiol.">
        <title>High frequency of phylogenetically diverse reductive dehalogenase-homologous genes in deep subseafloor sedimentary metagenomes.</title>
        <authorList>
            <person name="Kawai M."/>
            <person name="Futagami T."/>
            <person name="Toyoda A."/>
            <person name="Takaki Y."/>
            <person name="Nishi S."/>
            <person name="Hori S."/>
            <person name="Arai W."/>
            <person name="Tsubouchi T."/>
            <person name="Morono Y."/>
            <person name="Uchiyama I."/>
            <person name="Ito T."/>
            <person name="Fujiyama A."/>
            <person name="Inagaki F."/>
            <person name="Takami H."/>
        </authorList>
    </citation>
    <scope>NUCLEOTIDE SEQUENCE</scope>
    <source>
        <strain evidence="1">Expedition CK06-06</strain>
    </source>
</reference>
<sequence length="119" mass="12914">MAKNAGDVILRDRMQFDLDVSGNRTTLYGRIDLSSYINPISREGLAIKEVRFQIREPNGALSNTGVLPPIADFFSTSGVEGKQSALKLYATTRAYENASEVGIASPDVLCVLEKFSVVG</sequence>
<dbReference type="AlphaFoldDB" id="X0ZZH9"/>
<dbReference type="EMBL" id="BART01003901">
    <property type="protein sequence ID" value="GAG63312.1"/>
    <property type="molecule type" value="Genomic_DNA"/>
</dbReference>
<proteinExistence type="predicted"/>
<accession>X0ZZH9</accession>
<organism evidence="1">
    <name type="scientific">marine sediment metagenome</name>
    <dbReference type="NCBI Taxonomy" id="412755"/>
    <lineage>
        <taxon>unclassified sequences</taxon>
        <taxon>metagenomes</taxon>
        <taxon>ecological metagenomes</taxon>
    </lineage>
</organism>
<feature type="non-terminal residue" evidence="1">
    <location>
        <position position="119"/>
    </location>
</feature>
<comment type="caution">
    <text evidence="1">The sequence shown here is derived from an EMBL/GenBank/DDBJ whole genome shotgun (WGS) entry which is preliminary data.</text>
</comment>
<gene>
    <name evidence="1" type="ORF">S01H4_10286</name>
</gene>
<protein>
    <submittedName>
        <fullName evidence="1">Uncharacterized protein</fullName>
    </submittedName>
</protein>
<evidence type="ECO:0000313" key="1">
    <source>
        <dbReference type="EMBL" id="GAG63312.1"/>
    </source>
</evidence>
<name>X0ZZH9_9ZZZZ</name>